<dbReference type="Gene3D" id="3.10.105.10">
    <property type="entry name" value="Dipeptide-binding Protein, Domain 3"/>
    <property type="match status" value="1"/>
</dbReference>
<geneLocation type="plasmid" evidence="2">
    <name>p-HB236076</name>
</geneLocation>
<dbReference type="GO" id="GO:1904680">
    <property type="term" value="F:peptide transmembrane transporter activity"/>
    <property type="evidence" value="ECO:0007669"/>
    <property type="project" value="TreeGrafter"/>
</dbReference>
<dbReference type="SUPFAM" id="SSF53850">
    <property type="entry name" value="Periplasmic binding protein-like II"/>
    <property type="match status" value="1"/>
</dbReference>
<sequence>MKKILLLLVAALGGFFVWTSLSGDENPKTLVVSGPFEFHGVDLSKDGSVFSRLGVTQSLTGLRPDGSIEPVLASRWSQNDTGTQWTFTLRDGVRFHDGKPLTANDVVVSLNHAKAKPGIIKNAPITAIRAQDNQVIIELESPYQPLLSTLAHFTLGVVSADAFDQAGNITTLNGTGPFSIASMVAPHKLTLTKFADYWGQVASIERVEYQAGHRSESRALQVQSGQADIAYSIDAISKQSLAEDDNTVVESVNLPRTILVKVNNTHPLLADVRARQAISFALDRSGMANSVLFAPGSEAYQLFNTNQAAWHLDDIAEQQDIAKAKALLSQLGWQLNEAGVLEKDGETFRLNLITYANRPELPLIATALQNQLAKVGIEVNVSIENSSAIPSGHHDGSLELAVIARNFGMAGTPLPLLYSDFSQPQGSDWGHMNWSNATLSDHLESLISSPKQDSNQYQQDVARILADNLPVIPVAYSTQHNAVNRNLSGLVLDPFELNYRLEAVQFND</sequence>
<dbReference type="CDD" id="cd08490">
    <property type="entry name" value="PBP2_NikA_DppA_OppA_like_3"/>
    <property type="match status" value="1"/>
</dbReference>
<dbReference type="PANTHER" id="PTHR30290">
    <property type="entry name" value="PERIPLASMIC BINDING COMPONENT OF ABC TRANSPORTER"/>
    <property type="match status" value="1"/>
</dbReference>
<evidence type="ECO:0000313" key="2">
    <source>
        <dbReference type="EMBL" id="XDK26578.1"/>
    </source>
</evidence>
<dbReference type="Pfam" id="PF00496">
    <property type="entry name" value="SBP_bac_5"/>
    <property type="match status" value="1"/>
</dbReference>
<dbReference type="AlphaFoldDB" id="A0AB39HHF2"/>
<dbReference type="GO" id="GO:0015833">
    <property type="term" value="P:peptide transport"/>
    <property type="evidence" value="ECO:0007669"/>
    <property type="project" value="TreeGrafter"/>
</dbReference>
<dbReference type="KEGG" id="vih:AB0763_16170"/>
<feature type="domain" description="Solute-binding protein family 5" evidence="1">
    <location>
        <begin position="68"/>
        <end position="422"/>
    </location>
</feature>
<gene>
    <name evidence="2" type="ORF">AB0763_16170</name>
</gene>
<dbReference type="PANTHER" id="PTHR30290:SF83">
    <property type="entry name" value="ABC TRANSPORTER SUBSTRATE-BINDING PROTEIN"/>
    <property type="match status" value="1"/>
</dbReference>
<proteinExistence type="predicted"/>
<protein>
    <submittedName>
        <fullName evidence="2">ABC transporter substrate-binding protein</fullName>
    </submittedName>
</protein>
<dbReference type="Gene3D" id="3.40.190.10">
    <property type="entry name" value="Periplasmic binding protein-like II"/>
    <property type="match status" value="1"/>
</dbReference>
<name>A0AB39HHF2_9VIBR</name>
<dbReference type="RefSeq" id="WP_306099482.1">
    <property type="nucleotide sequence ID" value="NZ_CP162602.1"/>
</dbReference>
<dbReference type="GO" id="GO:0043190">
    <property type="term" value="C:ATP-binding cassette (ABC) transporter complex"/>
    <property type="evidence" value="ECO:0007669"/>
    <property type="project" value="InterPro"/>
</dbReference>
<dbReference type="EMBL" id="CP162602">
    <property type="protein sequence ID" value="XDK26578.1"/>
    <property type="molecule type" value="Genomic_DNA"/>
</dbReference>
<accession>A0AB39HHF2</accession>
<organism evidence="2">
    <name type="scientific">Vibrio sp. HB236076</name>
    <dbReference type="NCBI Taxonomy" id="3232307"/>
    <lineage>
        <taxon>Bacteria</taxon>
        <taxon>Pseudomonadati</taxon>
        <taxon>Pseudomonadota</taxon>
        <taxon>Gammaproteobacteria</taxon>
        <taxon>Vibrionales</taxon>
        <taxon>Vibrionaceae</taxon>
        <taxon>Vibrio</taxon>
    </lineage>
</organism>
<evidence type="ECO:0000259" key="1">
    <source>
        <dbReference type="Pfam" id="PF00496"/>
    </source>
</evidence>
<keyword evidence="2" id="KW-0614">Plasmid</keyword>
<dbReference type="InterPro" id="IPR039424">
    <property type="entry name" value="SBP_5"/>
</dbReference>
<dbReference type="PIRSF" id="PIRSF002741">
    <property type="entry name" value="MppA"/>
    <property type="match status" value="1"/>
</dbReference>
<dbReference type="InterPro" id="IPR030678">
    <property type="entry name" value="Peptide/Ni-bd"/>
</dbReference>
<dbReference type="GO" id="GO:0030288">
    <property type="term" value="C:outer membrane-bounded periplasmic space"/>
    <property type="evidence" value="ECO:0007669"/>
    <property type="project" value="UniProtKB-ARBA"/>
</dbReference>
<dbReference type="InterPro" id="IPR000914">
    <property type="entry name" value="SBP_5_dom"/>
</dbReference>
<reference evidence="2" key="1">
    <citation type="submission" date="2024-07" db="EMBL/GenBank/DDBJ databases">
        <title>Genome Analysis of a Potential Novel Vibrio Species Secreting pH- and Thermo-stable Alginate Lyase and its Application in Producing Alginate Oligosaccharides.</title>
        <authorList>
            <person name="Huang H."/>
            <person name="Bao K."/>
        </authorList>
    </citation>
    <scope>NUCLEOTIDE SEQUENCE</scope>
    <source>
        <strain evidence="2">HB236076</strain>
        <plasmid evidence="2">p-HB236076</plasmid>
    </source>
</reference>